<dbReference type="InterPro" id="IPR005177">
    <property type="entry name" value="Kinase-pyrophosphorylase"/>
</dbReference>
<feature type="binding site" evidence="5">
    <location>
        <begin position="170"/>
        <end position="177"/>
    </location>
    <ligand>
        <name>ADP</name>
        <dbReference type="ChEBI" id="CHEBI:456216"/>
    </ligand>
</feature>
<keyword evidence="2 5" id="KW-0808">Transferase</keyword>
<evidence type="ECO:0000256" key="2">
    <source>
        <dbReference type="ARBA" id="ARBA00022679"/>
    </source>
</evidence>
<accession>D0WEH9</accession>
<dbReference type="GO" id="GO:0005524">
    <property type="term" value="F:ATP binding"/>
    <property type="evidence" value="ECO:0007669"/>
    <property type="project" value="InterPro"/>
</dbReference>
<dbReference type="EC" id="2.7.11.32" evidence="5"/>
<dbReference type="InterPro" id="IPR026565">
    <property type="entry name" value="PPDK_reg"/>
</dbReference>
<dbReference type="PANTHER" id="PTHR31756:SF3">
    <property type="entry name" value="PYRUVATE, PHOSPHATE DIKINASE REGULATORY PROTEIN 1, CHLOROPLASTIC"/>
    <property type="match status" value="1"/>
</dbReference>
<dbReference type="Proteomes" id="UP000006001">
    <property type="component" value="Unassembled WGS sequence"/>
</dbReference>
<dbReference type="GO" id="GO:0043531">
    <property type="term" value="F:ADP binding"/>
    <property type="evidence" value="ECO:0007669"/>
    <property type="project" value="UniProtKB-UniRule"/>
</dbReference>
<protein>
    <recommendedName>
        <fullName evidence="5">Putative pyruvate, phosphate dikinase regulatory protein</fullName>
        <shortName evidence="5">PPDK regulatory protein</shortName>
        <ecNumber evidence="5">2.7.11.32</ecNumber>
        <ecNumber evidence="5">2.7.4.27</ecNumber>
    </recommendedName>
</protein>
<keyword evidence="4 5" id="KW-0418">Kinase</keyword>
<dbReference type="GO" id="GO:0016776">
    <property type="term" value="F:phosphotransferase activity, phosphate group as acceptor"/>
    <property type="evidence" value="ECO:0007669"/>
    <property type="project" value="UniProtKB-UniRule"/>
</dbReference>
<proteinExistence type="inferred from homology"/>
<dbReference type="GeneID" id="85006875"/>
<keyword evidence="1 5" id="KW-0723">Serine/threonine-protein kinase</keyword>
<dbReference type="HOGENOM" id="CLU_046206_2_1_11"/>
<dbReference type="NCBIfam" id="NF003742">
    <property type="entry name" value="PRK05339.1"/>
    <property type="match status" value="1"/>
</dbReference>
<sequence>MNLTSEAANVFNDSPLPTIHVISDSVGATAQAIAKAAAGQFGVPEPYIETLPKARDYDQITNFLLNHQKRHVEAGVDARLVVFYTLVDKEARRRLAEFLDAHDMRGVDLMGSPLDTLSEASGLLPSTHPGLHRQTDESYFRRIDAMEFTVEHDDGRNPQDLLKADIVILGVSRSSKTPISIYLGLQGYKVANVPLALDSPCPPEVFECDPTRVYGLVTTPDVLVGIRQRRLGGSGRLAQQVAASYAEPEMVYRDLEEARSLMRKIGCLVVHTDNRAIEETAQEILRYYELAHPSQKSIVE</sequence>
<evidence type="ECO:0000256" key="4">
    <source>
        <dbReference type="ARBA" id="ARBA00022777"/>
    </source>
</evidence>
<organism evidence="6 7">
    <name type="scientific">Slackia exigua (strain ATCC 700122 / DSM 15923 / CIP 105133 / JCM 11022 / KCTC 5966 / S-7)</name>
    <dbReference type="NCBI Taxonomy" id="649764"/>
    <lineage>
        <taxon>Bacteria</taxon>
        <taxon>Bacillati</taxon>
        <taxon>Actinomycetota</taxon>
        <taxon>Coriobacteriia</taxon>
        <taxon>Eggerthellales</taxon>
        <taxon>Eggerthellaceae</taxon>
        <taxon>Slackia</taxon>
    </lineage>
</organism>
<dbReference type="EMBL" id="ACUX02000004">
    <property type="protein sequence ID" value="EEZ62117.1"/>
    <property type="molecule type" value="Genomic_DNA"/>
</dbReference>
<dbReference type="eggNOG" id="COG1806">
    <property type="taxonomic scope" value="Bacteria"/>
</dbReference>
<gene>
    <name evidence="6" type="ORF">HMPREF0762_00209</name>
</gene>
<comment type="function">
    <text evidence="5">Bifunctional serine/threonine kinase and phosphorylase involved in the regulation of the pyruvate, phosphate dikinase (PPDK) by catalyzing its phosphorylation/dephosphorylation.</text>
</comment>
<evidence type="ECO:0000256" key="5">
    <source>
        <dbReference type="HAMAP-Rule" id="MF_00921"/>
    </source>
</evidence>
<dbReference type="PANTHER" id="PTHR31756">
    <property type="entry name" value="PYRUVATE, PHOSPHATE DIKINASE REGULATORY PROTEIN 1, CHLOROPLASTIC"/>
    <property type="match status" value="1"/>
</dbReference>
<dbReference type="Pfam" id="PF03618">
    <property type="entry name" value="Kinase-PPPase"/>
    <property type="match status" value="1"/>
</dbReference>
<dbReference type="RefSeq" id="WP_006361453.1">
    <property type="nucleotide sequence ID" value="NZ_GG700630.1"/>
</dbReference>
<evidence type="ECO:0000313" key="6">
    <source>
        <dbReference type="EMBL" id="EEZ62117.1"/>
    </source>
</evidence>
<comment type="catalytic activity">
    <reaction evidence="5">
        <text>N(tele)-phospho-L-histidyl/L-threonyl-[pyruvate, phosphate dikinase] + ADP = N(tele)-phospho-L-histidyl/O-phospho-L-threonyl-[pyruvate, phosphate dikinase] + AMP + H(+)</text>
        <dbReference type="Rhea" id="RHEA:43692"/>
        <dbReference type="Rhea" id="RHEA-COMP:10650"/>
        <dbReference type="Rhea" id="RHEA-COMP:10651"/>
        <dbReference type="ChEBI" id="CHEBI:15378"/>
        <dbReference type="ChEBI" id="CHEBI:30013"/>
        <dbReference type="ChEBI" id="CHEBI:61977"/>
        <dbReference type="ChEBI" id="CHEBI:83586"/>
        <dbReference type="ChEBI" id="CHEBI:456215"/>
        <dbReference type="ChEBI" id="CHEBI:456216"/>
        <dbReference type="EC" id="2.7.11.32"/>
    </reaction>
</comment>
<dbReference type="HAMAP" id="MF_00921">
    <property type="entry name" value="PDRP"/>
    <property type="match status" value="1"/>
</dbReference>
<dbReference type="STRING" id="649764.HMPREF0762_00209"/>
<comment type="catalytic activity">
    <reaction evidence="5">
        <text>N(tele)-phospho-L-histidyl/O-phospho-L-threonyl-[pyruvate, phosphate dikinase] + phosphate + H(+) = N(tele)-phospho-L-histidyl/L-threonyl-[pyruvate, phosphate dikinase] + diphosphate</text>
        <dbReference type="Rhea" id="RHEA:43696"/>
        <dbReference type="Rhea" id="RHEA-COMP:10650"/>
        <dbReference type="Rhea" id="RHEA-COMP:10651"/>
        <dbReference type="ChEBI" id="CHEBI:15378"/>
        <dbReference type="ChEBI" id="CHEBI:30013"/>
        <dbReference type="ChEBI" id="CHEBI:33019"/>
        <dbReference type="ChEBI" id="CHEBI:43474"/>
        <dbReference type="ChEBI" id="CHEBI:61977"/>
        <dbReference type="ChEBI" id="CHEBI:83586"/>
        <dbReference type="EC" id="2.7.4.27"/>
    </reaction>
</comment>
<keyword evidence="7" id="KW-1185">Reference proteome</keyword>
<evidence type="ECO:0000256" key="1">
    <source>
        <dbReference type="ARBA" id="ARBA00022527"/>
    </source>
</evidence>
<dbReference type="GO" id="GO:0004674">
    <property type="term" value="F:protein serine/threonine kinase activity"/>
    <property type="evidence" value="ECO:0007669"/>
    <property type="project" value="UniProtKB-UniRule"/>
</dbReference>
<keyword evidence="3 5" id="KW-0547">Nucleotide-binding</keyword>
<dbReference type="OrthoDB" id="3171473at2"/>
<evidence type="ECO:0000256" key="3">
    <source>
        <dbReference type="ARBA" id="ARBA00022741"/>
    </source>
</evidence>
<evidence type="ECO:0000313" key="7">
    <source>
        <dbReference type="Proteomes" id="UP000006001"/>
    </source>
</evidence>
<dbReference type="AlphaFoldDB" id="D0WEH9"/>
<name>D0WEH9_SLAES</name>
<dbReference type="EC" id="2.7.4.27" evidence="5"/>
<comment type="similarity">
    <text evidence="5">Belongs to the pyruvate, phosphate/water dikinase regulatory protein family. PDRP subfamily.</text>
</comment>
<reference evidence="6" key="1">
    <citation type="submission" date="2009-10" db="EMBL/GenBank/DDBJ databases">
        <authorList>
            <person name="Weinstock G."/>
            <person name="Sodergren E."/>
            <person name="Clifton S."/>
            <person name="Fulton L."/>
            <person name="Fulton B."/>
            <person name="Courtney L."/>
            <person name="Fronick C."/>
            <person name="Harrison M."/>
            <person name="Strong C."/>
            <person name="Farmer C."/>
            <person name="Delahaunty K."/>
            <person name="Markovic C."/>
            <person name="Hall O."/>
            <person name="Minx P."/>
            <person name="Tomlinson C."/>
            <person name="Mitreva M."/>
            <person name="Nelson J."/>
            <person name="Hou S."/>
            <person name="Wollam A."/>
            <person name="Pepin K.H."/>
            <person name="Johnson M."/>
            <person name="Bhonagiri V."/>
            <person name="Nash W.E."/>
            <person name="Warren W."/>
            <person name="Chinwalla A."/>
            <person name="Mardis E.R."/>
            <person name="Wilson R.K."/>
        </authorList>
    </citation>
    <scope>NUCLEOTIDE SEQUENCE [LARGE SCALE GENOMIC DNA]</scope>
    <source>
        <strain evidence="6">ATCC 700122</strain>
    </source>
</reference>
<comment type="caution">
    <text evidence="6">The sequence shown here is derived from an EMBL/GenBank/DDBJ whole genome shotgun (WGS) entry which is preliminary data.</text>
</comment>